<dbReference type="SMART" id="SM00086">
    <property type="entry name" value="PAC"/>
    <property type="match status" value="3"/>
</dbReference>
<dbReference type="PRINTS" id="PR00344">
    <property type="entry name" value="BCTRLSENSOR"/>
</dbReference>
<evidence type="ECO:0000256" key="1">
    <source>
        <dbReference type="ARBA" id="ARBA00000085"/>
    </source>
</evidence>
<dbReference type="Pfam" id="PF02518">
    <property type="entry name" value="HATPase_c"/>
    <property type="match status" value="1"/>
</dbReference>
<dbReference type="InterPro" id="IPR003594">
    <property type="entry name" value="HATPase_dom"/>
</dbReference>
<evidence type="ECO:0000259" key="8">
    <source>
        <dbReference type="PROSITE" id="PS50112"/>
    </source>
</evidence>
<dbReference type="Pfam" id="PF00989">
    <property type="entry name" value="PAS"/>
    <property type="match status" value="1"/>
</dbReference>
<feature type="domain" description="Histidine kinase" evidence="7">
    <location>
        <begin position="863"/>
        <end position="1105"/>
    </location>
</feature>
<evidence type="ECO:0000259" key="7">
    <source>
        <dbReference type="PROSITE" id="PS50109"/>
    </source>
</evidence>
<proteinExistence type="predicted"/>
<gene>
    <name evidence="10" type="ordered locus">Dvul_2870</name>
</gene>
<name>A0A0H3AC34_NITV4</name>
<dbReference type="Gene3D" id="1.10.287.130">
    <property type="match status" value="1"/>
</dbReference>
<dbReference type="InterPro" id="IPR013767">
    <property type="entry name" value="PAS_fold"/>
</dbReference>
<dbReference type="InterPro" id="IPR013655">
    <property type="entry name" value="PAS_fold_3"/>
</dbReference>
<dbReference type="EC" id="2.7.13.3" evidence="2"/>
<accession>A0A0H3AC34</accession>
<dbReference type="AlphaFoldDB" id="A0A0H3AC34"/>
<feature type="compositionally biased region" description="Polar residues" evidence="6">
    <location>
        <begin position="14"/>
        <end position="23"/>
    </location>
</feature>
<feature type="domain" description="PAS" evidence="8">
    <location>
        <begin position="710"/>
        <end position="747"/>
    </location>
</feature>
<keyword evidence="3" id="KW-0597">Phosphoprotein</keyword>
<dbReference type="HOGENOM" id="CLU_282972_0_0_7"/>
<dbReference type="SUPFAM" id="SSF55874">
    <property type="entry name" value="ATPase domain of HSP90 chaperone/DNA topoisomerase II/histidine kinase"/>
    <property type="match status" value="1"/>
</dbReference>
<dbReference type="InterPro" id="IPR000014">
    <property type="entry name" value="PAS"/>
</dbReference>
<sequence length="1105" mass="121863">MGETPDVCAGRSGENGTRDSIGTSPLVMPEGTVCTPDIAVPDKTPSAAGLSALHGHVLDADPTPRFVLDDHLHLVLLNPALADLICHDAIGRHGNAAGPSPDTLTGRHIAEVFTPDAFTQMATALADVQSGLSPVHSLLIKRAVGDSYLRLRIFPVPHGGRTFIAGDLAPADTPCRSELQMFEQEATLRAIGDNLPDCAIFSQRVLPDGTIIPRYRSRSVSSLFGIPFEMAMNAQELLRLVVVPEDSHMFDANAIQAQGSFHGAIRIRRMNDGAMRWIQVHAAARPQPDGSSIWDGSVSDITHLKKQERSLRERDLTIRSIGDNMPDGMLFSVDAPPDGPHRYTYVSRGVERLFGLSAEAVLADPRALEALVVPEDRSRHTALQQHAIRTRTPFDMMLRIAVADGSRRIFHVRAKPRHDDGSSHAWDGVCTDVTTAVEQQHALRERESMLAAIGDNLPHGGIFRVSLDAQGLRFMYVSQGIERQLGIRPESLYKDSSVLLARFDRNDRALLREACQRCLDDGTPVDITVRYTHVSGRIHWLHLRMARHTADRACRILDGLAIDETQLVLQRDALREHERILTALGDSLHEGAIYTCEVLPEGTSRLLYASSQAGRLMGVPIQRLYDDFDAVVAERIHPDDLEGLAKAECHAQMTLEPLDLRLRILADEGEVRWLHVRSAPSPRAGGGFLWQGVVLDITALKRTEIALETTRRHLHDIIEAMPSALFGIDADENVTCWNAAARRLLGFGDPRPHERATASPTGDGEPREHPVMPLTSLPRLAPYAALVRTSLASGTTLRAERTALRLDSGQRFDDVVVYPLQDALKTHRGEAMLRLDDVTDRVRLEEMVVQNEKMLSIGGLAAGMAHEINNPLAGVLQGVQNVRRRFSPTLAANAADAEACGLSLEAMQQYMQRRGILFLLDGIRESGERAARIVRNMLEFSRRSSLEKIPTDLNALLHKVVEFASADFDIHDDYDFKRVRILFETQPDLPPILCAPGEMEQVLVNLVRNALHAMAAVRSATPTITLRSRRTEKGVRIEVEDNGPGMSEDVRRKVFEPFFTTKAPGKGTGLGLSVSYFIVTRFHKGLLRVESAPGEGTRFIIELPA</sequence>
<dbReference type="InterPro" id="IPR035965">
    <property type="entry name" value="PAS-like_dom_sf"/>
</dbReference>
<dbReference type="SMART" id="SM00091">
    <property type="entry name" value="PAS"/>
    <property type="match status" value="6"/>
</dbReference>
<dbReference type="KEGG" id="dvl:Dvul_2870"/>
<dbReference type="PROSITE" id="PS50109">
    <property type="entry name" value="HIS_KIN"/>
    <property type="match status" value="1"/>
</dbReference>
<evidence type="ECO:0000313" key="10">
    <source>
        <dbReference type="EMBL" id="ABM29881.1"/>
    </source>
</evidence>
<dbReference type="Pfam" id="PF00512">
    <property type="entry name" value="HisKA"/>
    <property type="match status" value="1"/>
</dbReference>
<feature type="domain" description="PAS" evidence="8">
    <location>
        <begin position="467"/>
        <end position="522"/>
    </location>
</feature>
<dbReference type="NCBIfam" id="TIGR00229">
    <property type="entry name" value="sensory_box"/>
    <property type="match status" value="1"/>
</dbReference>
<dbReference type="PANTHER" id="PTHR43304">
    <property type="entry name" value="PHYTOCHROME-LIKE PROTEIN CPH1"/>
    <property type="match status" value="1"/>
</dbReference>
<dbReference type="InterPro" id="IPR001610">
    <property type="entry name" value="PAC"/>
</dbReference>
<dbReference type="SUPFAM" id="SSF47384">
    <property type="entry name" value="Homodimeric domain of signal transducing histidine kinase"/>
    <property type="match status" value="1"/>
</dbReference>
<keyword evidence="5 10" id="KW-0418">Kinase</keyword>
<dbReference type="EMBL" id="CP000527">
    <property type="protein sequence ID" value="ABM29881.1"/>
    <property type="molecule type" value="Genomic_DNA"/>
</dbReference>
<dbReference type="Gene3D" id="3.30.565.10">
    <property type="entry name" value="Histidine kinase-like ATPase, C-terminal domain"/>
    <property type="match status" value="1"/>
</dbReference>
<dbReference type="InterPro" id="IPR000700">
    <property type="entry name" value="PAS-assoc_C"/>
</dbReference>
<dbReference type="PROSITE" id="PS50113">
    <property type="entry name" value="PAC"/>
    <property type="match status" value="2"/>
</dbReference>
<dbReference type="CDD" id="cd00082">
    <property type="entry name" value="HisKA"/>
    <property type="match status" value="1"/>
</dbReference>
<dbReference type="InterPro" id="IPR036890">
    <property type="entry name" value="HATPase_C_sf"/>
</dbReference>
<dbReference type="SUPFAM" id="SSF55785">
    <property type="entry name" value="PYP-like sensor domain (PAS domain)"/>
    <property type="match status" value="5"/>
</dbReference>
<dbReference type="PROSITE" id="PS50112">
    <property type="entry name" value="PAS"/>
    <property type="match status" value="3"/>
</dbReference>
<evidence type="ECO:0000259" key="9">
    <source>
        <dbReference type="PROSITE" id="PS50113"/>
    </source>
</evidence>
<dbReference type="Proteomes" id="UP000009173">
    <property type="component" value="Chromosome"/>
</dbReference>
<dbReference type="GO" id="GO:0006355">
    <property type="term" value="P:regulation of DNA-templated transcription"/>
    <property type="evidence" value="ECO:0007669"/>
    <property type="project" value="InterPro"/>
</dbReference>
<dbReference type="CDD" id="cd00130">
    <property type="entry name" value="PAS"/>
    <property type="match status" value="2"/>
</dbReference>
<protein>
    <recommendedName>
        <fullName evidence="2">histidine kinase</fullName>
        <ecNumber evidence="2">2.7.13.3</ecNumber>
    </recommendedName>
</protein>
<dbReference type="InterPro" id="IPR003661">
    <property type="entry name" value="HisK_dim/P_dom"/>
</dbReference>
<organism evidence="10 11">
    <name type="scientific">Nitratidesulfovibrio vulgaris (strain DP4)</name>
    <name type="common">Desulfovibrio vulgaris</name>
    <dbReference type="NCBI Taxonomy" id="391774"/>
    <lineage>
        <taxon>Bacteria</taxon>
        <taxon>Pseudomonadati</taxon>
        <taxon>Thermodesulfobacteriota</taxon>
        <taxon>Desulfovibrionia</taxon>
        <taxon>Desulfovibrionales</taxon>
        <taxon>Desulfovibrionaceae</taxon>
        <taxon>Nitratidesulfovibrio</taxon>
    </lineage>
</organism>
<dbReference type="GO" id="GO:0000155">
    <property type="term" value="F:phosphorelay sensor kinase activity"/>
    <property type="evidence" value="ECO:0007669"/>
    <property type="project" value="InterPro"/>
</dbReference>
<evidence type="ECO:0000256" key="2">
    <source>
        <dbReference type="ARBA" id="ARBA00012438"/>
    </source>
</evidence>
<evidence type="ECO:0000256" key="4">
    <source>
        <dbReference type="ARBA" id="ARBA00022679"/>
    </source>
</evidence>
<dbReference type="SMART" id="SM00388">
    <property type="entry name" value="HisKA"/>
    <property type="match status" value="1"/>
</dbReference>
<dbReference type="InterPro" id="IPR036097">
    <property type="entry name" value="HisK_dim/P_sf"/>
</dbReference>
<reference evidence="11" key="1">
    <citation type="journal article" date="2009" name="Environ. Microbiol.">
        <title>Contribution of mobile genetic elements to Desulfovibrio vulgaris genome plasticity.</title>
        <authorList>
            <person name="Walker C.B."/>
            <person name="Stolyar S."/>
            <person name="Chivian D."/>
            <person name="Pinel N."/>
            <person name="Gabster J.A."/>
            <person name="Dehal P.S."/>
            <person name="He Z."/>
            <person name="Yang Z.K."/>
            <person name="Yen H.C."/>
            <person name="Zhou J."/>
            <person name="Wall J.D."/>
            <person name="Hazen T.C."/>
            <person name="Arkin A.P."/>
            <person name="Stahl D.A."/>
        </authorList>
    </citation>
    <scope>NUCLEOTIDE SEQUENCE [LARGE SCALE GENOMIC DNA]</scope>
    <source>
        <strain evidence="11">DP4</strain>
    </source>
</reference>
<evidence type="ECO:0000256" key="5">
    <source>
        <dbReference type="ARBA" id="ARBA00022777"/>
    </source>
</evidence>
<feature type="domain" description="PAS" evidence="8">
    <location>
        <begin position="338"/>
        <end position="391"/>
    </location>
</feature>
<dbReference type="PANTHER" id="PTHR43304:SF1">
    <property type="entry name" value="PAC DOMAIN-CONTAINING PROTEIN"/>
    <property type="match status" value="1"/>
</dbReference>
<feature type="region of interest" description="Disordered" evidence="6">
    <location>
        <begin position="1"/>
        <end position="28"/>
    </location>
</feature>
<dbReference type="RefSeq" id="WP_011793138.1">
    <property type="nucleotide sequence ID" value="NC_008751.1"/>
</dbReference>
<dbReference type="SMART" id="SM00387">
    <property type="entry name" value="HATPase_c"/>
    <property type="match status" value="1"/>
</dbReference>
<dbReference type="InterPro" id="IPR004358">
    <property type="entry name" value="Sig_transdc_His_kin-like_C"/>
</dbReference>
<evidence type="ECO:0000256" key="6">
    <source>
        <dbReference type="SAM" id="MobiDB-lite"/>
    </source>
</evidence>
<dbReference type="InterPro" id="IPR005467">
    <property type="entry name" value="His_kinase_dom"/>
</dbReference>
<feature type="region of interest" description="Disordered" evidence="6">
    <location>
        <begin position="748"/>
        <end position="769"/>
    </location>
</feature>
<feature type="domain" description="PAC" evidence="9">
    <location>
        <begin position="261"/>
        <end position="313"/>
    </location>
</feature>
<dbReference type="InterPro" id="IPR052162">
    <property type="entry name" value="Sensor_kinase/Photoreceptor"/>
</dbReference>
<dbReference type="Gene3D" id="3.30.450.20">
    <property type="entry name" value="PAS domain"/>
    <property type="match status" value="5"/>
</dbReference>
<evidence type="ECO:0000313" key="11">
    <source>
        <dbReference type="Proteomes" id="UP000009173"/>
    </source>
</evidence>
<feature type="domain" description="PAC" evidence="9">
    <location>
        <begin position="658"/>
        <end position="709"/>
    </location>
</feature>
<keyword evidence="4 10" id="KW-0808">Transferase</keyword>
<evidence type="ECO:0000256" key="3">
    <source>
        <dbReference type="ARBA" id="ARBA00022553"/>
    </source>
</evidence>
<comment type="catalytic activity">
    <reaction evidence="1">
        <text>ATP + protein L-histidine = ADP + protein N-phospho-L-histidine.</text>
        <dbReference type="EC" id="2.7.13.3"/>
    </reaction>
</comment>
<dbReference type="Pfam" id="PF08447">
    <property type="entry name" value="PAS_3"/>
    <property type="match status" value="2"/>
</dbReference>